<keyword evidence="2" id="KW-1185">Reference proteome</keyword>
<reference evidence="2" key="1">
    <citation type="submission" date="2016-04" db="EMBL/GenBank/DDBJ databases">
        <authorList>
            <person name="Gasior T."/>
        </authorList>
    </citation>
    <scope>NUCLEOTIDE SEQUENCE [LARGE SCALE GENOMIC DNA]</scope>
</reference>
<proteinExistence type="predicted"/>
<name>A0A1X9I9Q3_9CAUD</name>
<sequence length="70" mass="8413">MHYHLIKIITKNNDLYIYYSVFNNDKVLREIFSKDKINVISSNGEYVEIPTSSIADIKYEELEFKYILKF</sequence>
<organism evidence="1 2">
    <name type="scientific">Staphylococcus phage vB_SscM-1</name>
    <dbReference type="NCBI Taxonomy" id="1868844"/>
    <lineage>
        <taxon>Viruses</taxon>
        <taxon>Duplodnaviria</taxon>
        <taxon>Heunggongvirae</taxon>
        <taxon>Uroviricota</taxon>
        <taxon>Caudoviricetes</taxon>
        <taxon>Herelleviridae</taxon>
        <taxon>Twortvirinae</taxon>
        <taxon>Sciuriunavirus</taxon>
        <taxon>Sciuriunavirus SscM1</taxon>
    </lineage>
</organism>
<dbReference type="EMBL" id="KX171212">
    <property type="protein sequence ID" value="ANT44689.1"/>
    <property type="molecule type" value="Genomic_DNA"/>
</dbReference>
<dbReference type="Proteomes" id="UP000224459">
    <property type="component" value="Segment"/>
</dbReference>
<protein>
    <submittedName>
        <fullName evidence="1">Uncharacterized protein</fullName>
    </submittedName>
</protein>
<evidence type="ECO:0000313" key="2">
    <source>
        <dbReference type="Proteomes" id="UP000224459"/>
    </source>
</evidence>
<accession>A0A1X9I9Q3</accession>
<evidence type="ECO:0000313" key="1">
    <source>
        <dbReference type="EMBL" id="ANT44689.1"/>
    </source>
</evidence>
<gene>
    <name evidence="1" type="ORF">vB_SscM-1_026</name>
</gene>